<dbReference type="PANTHER" id="PTHR30460:SF0">
    <property type="entry name" value="MODERATE CONDUCTANCE MECHANOSENSITIVE CHANNEL YBIO"/>
    <property type="match status" value="1"/>
</dbReference>
<evidence type="ECO:0000256" key="3">
    <source>
        <dbReference type="ARBA" id="ARBA00022475"/>
    </source>
</evidence>
<dbReference type="Pfam" id="PF21088">
    <property type="entry name" value="MS_channel_1st"/>
    <property type="match status" value="1"/>
</dbReference>
<sequence length="388" mass="40992">MNPSILHVPAGSIAARGAETLLAGAPAPASSSPTTAEVVREVTEQAKTPFGLTWADLLGTPLRILLILIVAVILNFVARKLIHKFATDIARGTSSSMARLAAVEHGSAEAIIFERRKQRGNTVGSMLGSVASIVIFAIAILMILTELGFNLAPVLASAGIAGIAIGFGAQELVRDYLSGFFIVVEDQYGIGDVVDLGEAIGVVEEVGLRATKVRSVDGTLWHVRNGEILRVGNQSQGWGRAVLDVPVPYTADQSTIDDVIADTIAAMREDPKIDAAILEEPEIWGVEAISGESLTIRTVIKTQPGEQWTVARAFRARLKRQLDARGISIPLQQQTLVRTFPDPVSASRTSETDSPEDTAPSGEDDARTGTGVPASGATAADGTTDRRS</sequence>
<evidence type="ECO:0008006" key="14">
    <source>
        <dbReference type="Google" id="ProtNLM"/>
    </source>
</evidence>
<name>A0ABP5EQT2_9MICO</name>
<feature type="region of interest" description="Disordered" evidence="7">
    <location>
        <begin position="338"/>
        <end position="388"/>
    </location>
</feature>
<proteinExistence type="inferred from homology"/>
<evidence type="ECO:0000313" key="12">
    <source>
        <dbReference type="EMBL" id="GAA2002730.1"/>
    </source>
</evidence>
<feature type="domain" description="Mechanosensitive ion channel transmembrane helices 2/3" evidence="11">
    <location>
        <begin position="131"/>
        <end position="170"/>
    </location>
</feature>
<feature type="transmembrane region" description="Helical" evidence="8">
    <location>
        <begin position="60"/>
        <end position="78"/>
    </location>
</feature>
<dbReference type="SUPFAM" id="SSF82689">
    <property type="entry name" value="Mechanosensitive channel protein MscS (YggB), C-terminal domain"/>
    <property type="match status" value="1"/>
</dbReference>
<dbReference type="InterPro" id="IPR023408">
    <property type="entry name" value="MscS_beta-dom_sf"/>
</dbReference>
<keyword evidence="6 8" id="KW-0472">Membrane</keyword>
<dbReference type="SUPFAM" id="SSF82861">
    <property type="entry name" value="Mechanosensitive channel protein MscS (YggB), transmembrane region"/>
    <property type="match status" value="1"/>
</dbReference>
<evidence type="ECO:0000256" key="2">
    <source>
        <dbReference type="ARBA" id="ARBA00008017"/>
    </source>
</evidence>
<dbReference type="InterPro" id="IPR049278">
    <property type="entry name" value="MS_channel_C"/>
</dbReference>
<comment type="caution">
    <text evidence="12">The sequence shown here is derived from an EMBL/GenBank/DDBJ whole genome shotgun (WGS) entry which is preliminary data.</text>
</comment>
<evidence type="ECO:0000259" key="11">
    <source>
        <dbReference type="Pfam" id="PF21088"/>
    </source>
</evidence>
<gene>
    <name evidence="12" type="ORF">GCM10009755_09510</name>
</gene>
<keyword evidence="3" id="KW-1003">Cell membrane</keyword>
<protein>
    <recommendedName>
        <fullName evidence="14">Small conductance mechanosensitive channel</fullName>
    </recommendedName>
</protein>
<dbReference type="Pfam" id="PF00924">
    <property type="entry name" value="MS_channel_2nd"/>
    <property type="match status" value="1"/>
</dbReference>
<accession>A0ABP5EQT2</accession>
<organism evidence="12 13">
    <name type="scientific">Brevibacterium samyangense</name>
    <dbReference type="NCBI Taxonomy" id="366888"/>
    <lineage>
        <taxon>Bacteria</taxon>
        <taxon>Bacillati</taxon>
        <taxon>Actinomycetota</taxon>
        <taxon>Actinomycetes</taxon>
        <taxon>Micrococcales</taxon>
        <taxon>Brevibacteriaceae</taxon>
        <taxon>Brevibacterium</taxon>
    </lineage>
</organism>
<dbReference type="InterPro" id="IPR006685">
    <property type="entry name" value="MscS_channel_2nd"/>
</dbReference>
<evidence type="ECO:0000259" key="9">
    <source>
        <dbReference type="Pfam" id="PF00924"/>
    </source>
</evidence>
<feature type="domain" description="Mechanosensitive ion channel MscS C-terminal" evidence="10">
    <location>
        <begin position="242"/>
        <end position="329"/>
    </location>
</feature>
<dbReference type="InterPro" id="IPR011014">
    <property type="entry name" value="MscS_channel_TM-2"/>
</dbReference>
<dbReference type="EMBL" id="BAAANO010000008">
    <property type="protein sequence ID" value="GAA2002730.1"/>
    <property type="molecule type" value="Genomic_DNA"/>
</dbReference>
<dbReference type="InterPro" id="IPR010920">
    <property type="entry name" value="LSM_dom_sf"/>
</dbReference>
<evidence type="ECO:0000256" key="4">
    <source>
        <dbReference type="ARBA" id="ARBA00022692"/>
    </source>
</evidence>
<dbReference type="Gene3D" id="2.30.30.60">
    <property type="match status" value="1"/>
</dbReference>
<dbReference type="Gene3D" id="1.10.287.1260">
    <property type="match status" value="1"/>
</dbReference>
<dbReference type="InterPro" id="IPR049142">
    <property type="entry name" value="MS_channel_1st"/>
</dbReference>
<keyword evidence="5 8" id="KW-1133">Transmembrane helix</keyword>
<evidence type="ECO:0000256" key="8">
    <source>
        <dbReference type="SAM" id="Phobius"/>
    </source>
</evidence>
<reference evidence="13" key="1">
    <citation type="journal article" date="2019" name="Int. J. Syst. Evol. Microbiol.">
        <title>The Global Catalogue of Microorganisms (GCM) 10K type strain sequencing project: providing services to taxonomists for standard genome sequencing and annotation.</title>
        <authorList>
            <consortium name="The Broad Institute Genomics Platform"/>
            <consortium name="The Broad Institute Genome Sequencing Center for Infectious Disease"/>
            <person name="Wu L."/>
            <person name="Ma J."/>
        </authorList>
    </citation>
    <scope>NUCLEOTIDE SEQUENCE [LARGE SCALE GENOMIC DNA]</scope>
    <source>
        <strain evidence="13">JCM 14546</strain>
    </source>
</reference>
<comment type="subcellular location">
    <subcellularLocation>
        <location evidence="1">Cell membrane</location>
        <topology evidence="1">Multi-pass membrane protein</topology>
    </subcellularLocation>
</comment>
<dbReference type="InterPro" id="IPR011066">
    <property type="entry name" value="MscS_channel_C_sf"/>
</dbReference>
<feature type="transmembrane region" description="Helical" evidence="8">
    <location>
        <begin position="123"/>
        <end position="145"/>
    </location>
</feature>
<dbReference type="Proteomes" id="UP001500755">
    <property type="component" value="Unassembled WGS sequence"/>
</dbReference>
<evidence type="ECO:0000256" key="1">
    <source>
        <dbReference type="ARBA" id="ARBA00004651"/>
    </source>
</evidence>
<feature type="domain" description="Mechanosensitive ion channel MscS" evidence="9">
    <location>
        <begin position="172"/>
        <end position="235"/>
    </location>
</feature>
<evidence type="ECO:0000313" key="13">
    <source>
        <dbReference type="Proteomes" id="UP001500755"/>
    </source>
</evidence>
<dbReference type="InterPro" id="IPR045276">
    <property type="entry name" value="YbiO_bact"/>
</dbReference>
<evidence type="ECO:0000259" key="10">
    <source>
        <dbReference type="Pfam" id="PF21082"/>
    </source>
</evidence>
<comment type="similarity">
    <text evidence="2">Belongs to the MscS (TC 1.A.23) family.</text>
</comment>
<dbReference type="Pfam" id="PF21082">
    <property type="entry name" value="MS_channel_3rd"/>
    <property type="match status" value="1"/>
</dbReference>
<dbReference type="PANTHER" id="PTHR30460">
    <property type="entry name" value="MODERATE CONDUCTANCE MECHANOSENSITIVE CHANNEL YBIO"/>
    <property type="match status" value="1"/>
</dbReference>
<keyword evidence="13" id="KW-1185">Reference proteome</keyword>
<evidence type="ECO:0000256" key="6">
    <source>
        <dbReference type="ARBA" id="ARBA00023136"/>
    </source>
</evidence>
<dbReference type="SUPFAM" id="SSF50182">
    <property type="entry name" value="Sm-like ribonucleoproteins"/>
    <property type="match status" value="1"/>
</dbReference>
<evidence type="ECO:0000256" key="7">
    <source>
        <dbReference type="SAM" id="MobiDB-lite"/>
    </source>
</evidence>
<dbReference type="Gene3D" id="3.30.70.100">
    <property type="match status" value="1"/>
</dbReference>
<keyword evidence="4 8" id="KW-0812">Transmembrane</keyword>
<evidence type="ECO:0000256" key="5">
    <source>
        <dbReference type="ARBA" id="ARBA00022989"/>
    </source>
</evidence>